<dbReference type="STRING" id="696281.Desru_0603"/>
<proteinExistence type="predicted"/>
<evidence type="ECO:0000313" key="1">
    <source>
        <dbReference type="EMBL" id="AEG58888.1"/>
    </source>
</evidence>
<organism evidence="1 2">
    <name type="scientific">Desulforamulus ruminis (strain ATCC 23193 / DSM 2154 / NCIMB 8452 / DL)</name>
    <name type="common">Desulfotomaculum ruminis</name>
    <dbReference type="NCBI Taxonomy" id="696281"/>
    <lineage>
        <taxon>Bacteria</taxon>
        <taxon>Bacillati</taxon>
        <taxon>Bacillota</taxon>
        <taxon>Clostridia</taxon>
        <taxon>Eubacteriales</taxon>
        <taxon>Peptococcaceae</taxon>
        <taxon>Desulforamulus</taxon>
    </lineage>
</organism>
<keyword evidence="2" id="KW-1185">Reference proteome</keyword>
<accession>F6DSR9</accession>
<dbReference type="Proteomes" id="UP000009234">
    <property type="component" value="Chromosome"/>
</dbReference>
<gene>
    <name evidence="1" type="ordered locus">Desru_0603</name>
</gene>
<dbReference type="AlphaFoldDB" id="F6DSR9"/>
<dbReference type="EMBL" id="CP002780">
    <property type="protein sequence ID" value="AEG58888.1"/>
    <property type="molecule type" value="Genomic_DNA"/>
</dbReference>
<dbReference type="HOGENOM" id="CLU_1803030_0_0_9"/>
<evidence type="ECO:0000313" key="2">
    <source>
        <dbReference type="Proteomes" id="UP000009234"/>
    </source>
</evidence>
<dbReference type="RefSeq" id="WP_013840662.1">
    <property type="nucleotide sequence ID" value="NC_015589.1"/>
</dbReference>
<dbReference type="OrthoDB" id="1786710at2"/>
<reference evidence="1 2" key="2">
    <citation type="journal article" date="2012" name="Stand. Genomic Sci.">
        <title>Complete genome sequence of the sulfate-reducing firmicute Desulfotomaculum ruminis type strain (DL(T)).</title>
        <authorList>
            <person name="Spring S."/>
            <person name="Visser M."/>
            <person name="Lu M."/>
            <person name="Copeland A."/>
            <person name="Lapidus A."/>
            <person name="Lucas S."/>
            <person name="Cheng J.F."/>
            <person name="Han C."/>
            <person name="Tapia R."/>
            <person name="Goodwin L.A."/>
            <person name="Pitluck S."/>
            <person name="Ivanova N."/>
            <person name="Land M."/>
            <person name="Hauser L."/>
            <person name="Larimer F."/>
            <person name="Rohde M."/>
            <person name="Goker M."/>
            <person name="Detter J.C."/>
            <person name="Kyrpides N.C."/>
            <person name="Woyke T."/>
            <person name="Schaap P.J."/>
            <person name="Plugge C.M."/>
            <person name="Muyzer G."/>
            <person name="Kuever J."/>
            <person name="Pereira I.A."/>
            <person name="Parshina S.N."/>
            <person name="Bernier-Latmani R."/>
            <person name="Stams A.J."/>
            <person name="Klenk H.P."/>
        </authorList>
    </citation>
    <scope>NUCLEOTIDE SEQUENCE [LARGE SCALE GENOMIC DNA]</scope>
    <source>
        <strain evidence="2">ATCC 23193 / DSM 2154 / NCIB 8452 / DL</strain>
    </source>
</reference>
<sequence>MNTIKNLRFTAEKLDDFSLPGDFEQFCSLCGSNGAEILPEVEFLNNKELKSLCLTIFCSSKECRNLSYHYFEMDEEMKGSAKADSFMPLPKGIKLSCNQCGGQDIEVKVWLEQSGFKYVNDLVNVTLSCACGNCAKHEFLGKYF</sequence>
<dbReference type="KEGG" id="dru:Desru_0603"/>
<reference evidence="2" key="1">
    <citation type="submission" date="2011-05" db="EMBL/GenBank/DDBJ databases">
        <title>Complete sequence of Desulfotomaculum ruminis DSM 2154.</title>
        <authorList>
            <person name="Lucas S."/>
            <person name="Copeland A."/>
            <person name="Lapidus A."/>
            <person name="Cheng J.-F."/>
            <person name="Goodwin L."/>
            <person name="Pitluck S."/>
            <person name="Lu M."/>
            <person name="Detter J.C."/>
            <person name="Han C."/>
            <person name="Tapia R."/>
            <person name="Land M."/>
            <person name="Hauser L."/>
            <person name="Kyrpides N."/>
            <person name="Ivanova N."/>
            <person name="Mikhailova N."/>
            <person name="Pagani I."/>
            <person name="Stams A.J.M."/>
            <person name="Plugge C.M."/>
            <person name="Muyzer G."/>
            <person name="Kuever J."/>
            <person name="Parshina S.N."/>
            <person name="Ivanova A.E."/>
            <person name="Nazina T.N."/>
            <person name="Brambilla E."/>
            <person name="Spring S."/>
            <person name="Klenk H.-P."/>
            <person name="Woyke T."/>
        </authorList>
    </citation>
    <scope>NUCLEOTIDE SEQUENCE [LARGE SCALE GENOMIC DNA]</scope>
    <source>
        <strain evidence="2">ATCC 23193 / DSM 2154 / NCIB 8452 / DL</strain>
    </source>
</reference>
<name>F6DSR9_DESRL</name>
<protein>
    <submittedName>
        <fullName evidence="1">Uncharacterized protein</fullName>
    </submittedName>
</protein>